<evidence type="ECO:0000256" key="1">
    <source>
        <dbReference type="SAM" id="SignalP"/>
    </source>
</evidence>
<dbReference type="AlphaFoldDB" id="A0A8J6MZV4"/>
<organism evidence="2 3">
    <name type="scientific">Candidatus Desulfacyla euxinica</name>
    <dbReference type="NCBI Taxonomy" id="2841693"/>
    <lineage>
        <taxon>Bacteria</taxon>
        <taxon>Deltaproteobacteria</taxon>
        <taxon>Candidatus Desulfacyla</taxon>
    </lineage>
</organism>
<feature type="signal peptide" evidence="1">
    <location>
        <begin position="1"/>
        <end position="23"/>
    </location>
</feature>
<feature type="chain" id="PRO_5035145318" description="DUF1795 domain-containing protein" evidence="1">
    <location>
        <begin position="24"/>
        <end position="165"/>
    </location>
</feature>
<comment type="caution">
    <text evidence="2">The sequence shown here is derived from an EMBL/GenBank/DDBJ whole genome shotgun (WGS) entry which is preliminary data.</text>
</comment>
<dbReference type="Proteomes" id="UP000650524">
    <property type="component" value="Unassembled WGS sequence"/>
</dbReference>
<reference evidence="2 3" key="1">
    <citation type="submission" date="2020-08" db="EMBL/GenBank/DDBJ databases">
        <title>Bridging the membrane lipid divide: bacteria of the FCB group superphylum have the potential to synthesize archaeal ether lipids.</title>
        <authorList>
            <person name="Villanueva L."/>
            <person name="Von Meijenfeldt F.A.B."/>
            <person name="Westbye A.B."/>
            <person name="Yadav S."/>
            <person name="Hopmans E.C."/>
            <person name="Dutilh B.E."/>
            <person name="Sinninghe Damste J.S."/>
        </authorList>
    </citation>
    <scope>NUCLEOTIDE SEQUENCE [LARGE SCALE GENOMIC DNA]</scope>
    <source>
        <strain evidence="2">NIOZ-UU27</strain>
    </source>
</reference>
<accession>A0A8J6MZV4</accession>
<name>A0A8J6MZV4_9DELT</name>
<protein>
    <recommendedName>
        <fullName evidence="4">DUF1795 domain-containing protein</fullName>
    </recommendedName>
</protein>
<keyword evidence="1" id="KW-0732">Signal</keyword>
<dbReference type="EMBL" id="JACNJD010000211">
    <property type="protein sequence ID" value="MBC8177476.1"/>
    <property type="molecule type" value="Genomic_DNA"/>
</dbReference>
<proteinExistence type="predicted"/>
<gene>
    <name evidence="2" type="ORF">H8E19_08730</name>
</gene>
<evidence type="ECO:0000313" key="3">
    <source>
        <dbReference type="Proteomes" id="UP000650524"/>
    </source>
</evidence>
<evidence type="ECO:0000313" key="2">
    <source>
        <dbReference type="EMBL" id="MBC8177476.1"/>
    </source>
</evidence>
<sequence>MTKKMIVIACMLCLGAFLPLANAADFAIKDYIFTWYVANEGTSKVEIQKSPEGLSVILRSLGGPLTTLSIPPSQAKMIGEVLKKTEDYYREQEKSDDLKSSKTIRSGRYKVTFSSKQGSSFAVEIAETKVLGSAVLWSKDTALKLGKYLVKAEAIAAFADKRIRP</sequence>
<evidence type="ECO:0008006" key="4">
    <source>
        <dbReference type="Google" id="ProtNLM"/>
    </source>
</evidence>